<evidence type="ECO:0000256" key="2">
    <source>
        <dbReference type="RuleBase" id="RU003749"/>
    </source>
</evidence>
<dbReference type="PANTHER" id="PTHR33495:SF2">
    <property type="entry name" value="ANTI-SIGMA FACTOR ANTAGONIST TM_1081-RELATED"/>
    <property type="match status" value="1"/>
</dbReference>
<dbReference type="NCBIfam" id="TIGR00377">
    <property type="entry name" value="ant_ant_sig"/>
    <property type="match status" value="1"/>
</dbReference>
<dbReference type="InterPro" id="IPR036513">
    <property type="entry name" value="STAS_dom_sf"/>
</dbReference>
<sequence>MKLTCSHLPDITLITVSGQVDATTSAELEGFIDRARRRLDEHLVFDVREMSFLDSSGLAVLLAAATLARVHGAAIHLAGLQPRPTRILEITGAWQAVYLHERVDQAIAAARAAVQAGPPASRA</sequence>
<gene>
    <name evidence="4" type="ORF">MF672_008185</name>
</gene>
<dbReference type="Pfam" id="PF01740">
    <property type="entry name" value="STAS"/>
    <property type="match status" value="1"/>
</dbReference>
<comment type="similarity">
    <text evidence="1 2">Belongs to the anti-sigma-factor antagonist family.</text>
</comment>
<name>A0ABT0FP40_9ACTN</name>
<dbReference type="SUPFAM" id="SSF52091">
    <property type="entry name" value="SpoIIaa-like"/>
    <property type="match status" value="1"/>
</dbReference>
<evidence type="ECO:0000313" key="5">
    <source>
        <dbReference type="Proteomes" id="UP001317259"/>
    </source>
</evidence>
<dbReference type="EMBL" id="JAKRKC020000001">
    <property type="protein sequence ID" value="MCK2213765.1"/>
    <property type="molecule type" value="Genomic_DNA"/>
</dbReference>
<feature type="domain" description="STAS" evidence="3">
    <location>
        <begin position="1"/>
        <end position="110"/>
    </location>
</feature>
<reference evidence="4 5" key="1">
    <citation type="submission" date="2022-04" db="EMBL/GenBank/DDBJ databases">
        <title>Genome draft of Actinomadura sp. ATCC 31491.</title>
        <authorList>
            <person name="Shi X."/>
            <person name="Du Y."/>
        </authorList>
    </citation>
    <scope>NUCLEOTIDE SEQUENCE [LARGE SCALE GENOMIC DNA]</scope>
    <source>
        <strain evidence="4 5">ATCC 31491</strain>
    </source>
</reference>
<keyword evidence="5" id="KW-1185">Reference proteome</keyword>
<dbReference type="Proteomes" id="UP001317259">
    <property type="component" value="Unassembled WGS sequence"/>
</dbReference>
<dbReference type="Gene3D" id="3.30.750.24">
    <property type="entry name" value="STAS domain"/>
    <property type="match status" value="1"/>
</dbReference>
<proteinExistence type="inferred from homology"/>
<evidence type="ECO:0000259" key="3">
    <source>
        <dbReference type="PROSITE" id="PS50801"/>
    </source>
</evidence>
<protein>
    <recommendedName>
        <fullName evidence="2">Anti-sigma factor antagonist</fullName>
    </recommendedName>
</protein>
<comment type="caution">
    <text evidence="4">The sequence shown here is derived from an EMBL/GenBank/DDBJ whole genome shotgun (WGS) entry which is preliminary data.</text>
</comment>
<dbReference type="InterPro" id="IPR003658">
    <property type="entry name" value="Anti-sigma_ant"/>
</dbReference>
<organism evidence="4 5">
    <name type="scientific">Actinomadura luzonensis</name>
    <dbReference type="NCBI Taxonomy" id="2805427"/>
    <lineage>
        <taxon>Bacteria</taxon>
        <taxon>Bacillati</taxon>
        <taxon>Actinomycetota</taxon>
        <taxon>Actinomycetes</taxon>
        <taxon>Streptosporangiales</taxon>
        <taxon>Thermomonosporaceae</taxon>
        <taxon>Actinomadura</taxon>
    </lineage>
</organism>
<accession>A0ABT0FP40</accession>
<dbReference type="CDD" id="cd07043">
    <property type="entry name" value="STAS_anti-anti-sigma_factors"/>
    <property type="match status" value="1"/>
</dbReference>
<dbReference type="InterPro" id="IPR002645">
    <property type="entry name" value="STAS_dom"/>
</dbReference>
<dbReference type="RefSeq" id="WP_242371762.1">
    <property type="nucleotide sequence ID" value="NZ_JAKRKC020000001.1"/>
</dbReference>
<dbReference type="PANTHER" id="PTHR33495">
    <property type="entry name" value="ANTI-SIGMA FACTOR ANTAGONIST TM_1081-RELATED-RELATED"/>
    <property type="match status" value="1"/>
</dbReference>
<evidence type="ECO:0000313" key="4">
    <source>
        <dbReference type="EMBL" id="MCK2213765.1"/>
    </source>
</evidence>
<dbReference type="PROSITE" id="PS50801">
    <property type="entry name" value="STAS"/>
    <property type="match status" value="1"/>
</dbReference>
<evidence type="ECO:0000256" key="1">
    <source>
        <dbReference type="ARBA" id="ARBA00009013"/>
    </source>
</evidence>